<reference evidence="5 6" key="1">
    <citation type="journal article" date="2011" name="Syst. Appl. Microbiol.">
        <title>Defluviimonas denitrificans gen. nov., sp. nov., and Pararhodobacter aggregans gen. nov., sp. nov., non-phototrophic Rhodobacteraceae from the biofilter of a marine aquaculture.</title>
        <authorList>
            <person name="Foesel B.U."/>
            <person name="Drake H.L."/>
            <person name="Schramm A."/>
        </authorList>
    </citation>
    <scope>NUCLEOTIDE SEQUENCE [LARGE SCALE GENOMIC DNA]</scope>
    <source>
        <strain evidence="5 6">D1-19</strain>
    </source>
</reference>
<dbReference type="EMBL" id="QDDR01000004">
    <property type="protein sequence ID" value="PVE47594.1"/>
    <property type="molecule type" value="Genomic_DNA"/>
</dbReference>
<dbReference type="Pfam" id="PF01232">
    <property type="entry name" value="Mannitol_dh"/>
    <property type="match status" value="1"/>
</dbReference>
<dbReference type="GO" id="GO:0016616">
    <property type="term" value="F:oxidoreductase activity, acting on the CH-OH group of donors, NAD or NADP as acceptor"/>
    <property type="evidence" value="ECO:0007669"/>
    <property type="project" value="TreeGrafter"/>
</dbReference>
<dbReference type="InterPro" id="IPR023027">
    <property type="entry name" value="Mannitol_DH_CS"/>
</dbReference>
<gene>
    <name evidence="5" type="ORF">DDE23_09085</name>
</gene>
<organism evidence="5 6">
    <name type="scientific">Pararhodobacter aggregans</name>
    <dbReference type="NCBI Taxonomy" id="404875"/>
    <lineage>
        <taxon>Bacteria</taxon>
        <taxon>Pseudomonadati</taxon>
        <taxon>Pseudomonadota</taxon>
        <taxon>Alphaproteobacteria</taxon>
        <taxon>Rhodobacterales</taxon>
        <taxon>Paracoccaceae</taxon>
        <taxon>Pararhodobacter</taxon>
    </lineage>
</organism>
<dbReference type="AlphaFoldDB" id="A0A2T7USF9"/>
<dbReference type="Pfam" id="PF08125">
    <property type="entry name" value="Mannitol_dh_C"/>
    <property type="match status" value="1"/>
</dbReference>
<evidence type="ECO:0000256" key="1">
    <source>
        <dbReference type="ARBA" id="ARBA00023002"/>
    </source>
</evidence>
<dbReference type="InterPro" id="IPR036291">
    <property type="entry name" value="NAD(P)-bd_dom_sf"/>
</dbReference>
<dbReference type="PANTHER" id="PTHR43362:SF1">
    <property type="entry name" value="MANNITOL DEHYDROGENASE 2-RELATED"/>
    <property type="match status" value="1"/>
</dbReference>
<keyword evidence="2" id="KW-0520">NAD</keyword>
<dbReference type="InterPro" id="IPR008927">
    <property type="entry name" value="6-PGluconate_DH-like_C_sf"/>
</dbReference>
<accession>A0A2T7USF9</accession>
<dbReference type="InterPro" id="IPR000669">
    <property type="entry name" value="Mannitol_DH"/>
</dbReference>
<evidence type="ECO:0000313" key="6">
    <source>
        <dbReference type="Proteomes" id="UP000244810"/>
    </source>
</evidence>
<dbReference type="Gene3D" id="3.40.50.720">
    <property type="entry name" value="NAD(P)-binding Rossmann-like Domain"/>
    <property type="match status" value="1"/>
</dbReference>
<keyword evidence="6" id="KW-1185">Reference proteome</keyword>
<proteinExistence type="predicted"/>
<feature type="domain" description="Mannitol dehydrogenase N-terminal" evidence="3">
    <location>
        <begin position="18"/>
        <end position="260"/>
    </location>
</feature>
<evidence type="ECO:0000259" key="3">
    <source>
        <dbReference type="Pfam" id="PF01232"/>
    </source>
</evidence>
<comment type="caution">
    <text evidence="5">The sequence shown here is derived from an EMBL/GenBank/DDBJ whole genome shotgun (WGS) entry which is preliminary data.</text>
</comment>
<dbReference type="PROSITE" id="PS00974">
    <property type="entry name" value="MANNITOL_DHGENASE"/>
    <property type="match status" value="1"/>
</dbReference>
<keyword evidence="1" id="KW-0560">Oxidoreductase</keyword>
<dbReference type="InterPro" id="IPR050988">
    <property type="entry name" value="Mannitol_DH/Oxidoreductase"/>
</dbReference>
<dbReference type="InterPro" id="IPR013328">
    <property type="entry name" value="6PGD_dom2"/>
</dbReference>
<dbReference type="PRINTS" id="PR00084">
    <property type="entry name" value="MTLDHDRGNASE"/>
</dbReference>
<evidence type="ECO:0000313" key="5">
    <source>
        <dbReference type="EMBL" id="PVE47594.1"/>
    </source>
</evidence>
<dbReference type="OrthoDB" id="271711at2"/>
<dbReference type="PANTHER" id="PTHR43362">
    <property type="entry name" value="MANNITOL DEHYDROGENASE DSF1-RELATED"/>
    <property type="match status" value="1"/>
</dbReference>
<feature type="domain" description="Mannitol dehydrogenase C-terminal" evidence="4">
    <location>
        <begin position="269"/>
        <end position="412"/>
    </location>
</feature>
<dbReference type="Gene3D" id="1.10.1040.10">
    <property type="entry name" value="N-(1-d-carboxylethyl)-l-norvaline Dehydrogenase, domain 2"/>
    <property type="match status" value="1"/>
</dbReference>
<evidence type="ECO:0000256" key="2">
    <source>
        <dbReference type="ARBA" id="ARBA00023027"/>
    </source>
</evidence>
<dbReference type="Proteomes" id="UP000244810">
    <property type="component" value="Unassembled WGS sequence"/>
</dbReference>
<evidence type="ECO:0000259" key="4">
    <source>
        <dbReference type="Pfam" id="PF08125"/>
    </source>
</evidence>
<dbReference type="InterPro" id="IPR013118">
    <property type="entry name" value="Mannitol_DH_C"/>
</dbReference>
<dbReference type="RefSeq" id="WP_107750966.1">
    <property type="nucleotide sequence ID" value="NZ_QBKF01000003.1"/>
</dbReference>
<sequence>MTHPLAALLSHPNRPRPGILHLGPGAFFRAHLAVYTEGALQATGGDWGIEVAGLRDGETARQFTAQEGCFTLLVRDGAETRAQVLGPVRGGVAPDGILSRMAAPEIRIVTLTLTEKAYGLDPATGGLDPHHPAIAADLTGSAPPRSAVGLIVAGLAARRRAGLPPFTPLSCDNLAGNGHLLRRLVLDFATLRDPALAEWIAAEVPFPSTMVDRITPASTPATLADARRLTGVDDPLAVETEPFLQWVIEDRFAQGRPDWDRAGALFVEDVAPYEAMKLRMLNGTHSLLAWLGLAAGHEYVRDAIADPAIARAAQTHLEAAALTLAPVPGVEPAAYAAALLERFGNRAIAHRLEQIAMDGTQKLPPRILTPAAEVLARGGDTDSFARVTAGWVWHAAQHEPLRDPRAEEIRARLQGVPRDPVALTAALMALPGLVPPPLRDDPVWNRQVAGHVAALKGGAA</sequence>
<protein>
    <submittedName>
        <fullName evidence="5">Mannitol dehydrogenase family protein</fullName>
    </submittedName>
</protein>
<dbReference type="GO" id="GO:0019594">
    <property type="term" value="P:mannitol metabolic process"/>
    <property type="evidence" value="ECO:0007669"/>
    <property type="project" value="InterPro"/>
</dbReference>
<name>A0A2T7USF9_9RHOB</name>
<dbReference type="SUPFAM" id="SSF48179">
    <property type="entry name" value="6-phosphogluconate dehydrogenase C-terminal domain-like"/>
    <property type="match status" value="1"/>
</dbReference>
<dbReference type="SUPFAM" id="SSF51735">
    <property type="entry name" value="NAD(P)-binding Rossmann-fold domains"/>
    <property type="match status" value="1"/>
</dbReference>
<dbReference type="InterPro" id="IPR013131">
    <property type="entry name" value="Mannitol_DH_N"/>
</dbReference>